<gene>
    <name evidence="12" type="ORF">DEM34_09375</name>
</gene>
<evidence type="ECO:0000256" key="2">
    <source>
        <dbReference type="ARBA" id="ARBA00006555"/>
    </source>
</evidence>
<proteinExistence type="inferred from homology"/>
<dbReference type="GO" id="GO:0005886">
    <property type="term" value="C:plasma membrane"/>
    <property type="evidence" value="ECO:0007669"/>
    <property type="project" value="UniProtKB-SubCell"/>
</dbReference>
<organism evidence="12 13">
    <name type="scientific">Sediminicurvatus halobius</name>
    <dbReference type="NCBI Taxonomy" id="2182432"/>
    <lineage>
        <taxon>Bacteria</taxon>
        <taxon>Pseudomonadati</taxon>
        <taxon>Pseudomonadota</taxon>
        <taxon>Gammaproteobacteria</taxon>
        <taxon>Chromatiales</taxon>
        <taxon>Ectothiorhodospiraceae</taxon>
        <taxon>Sediminicurvatus</taxon>
    </lineage>
</organism>
<dbReference type="InterPro" id="IPR006260">
    <property type="entry name" value="TonB/TolA_C"/>
</dbReference>
<dbReference type="PROSITE" id="PS52015">
    <property type="entry name" value="TONB_CTD"/>
    <property type="match status" value="1"/>
</dbReference>
<keyword evidence="6" id="KW-0812">Transmembrane</keyword>
<feature type="domain" description="TonB C-terminal" evidence="11">
    <location>
        <begin position="55"/>
        <end position="148"/>
    </location>
</feature>
<name>A0A2U2N2R3_9GAMM</name>
<evidence type="ECO:0000256" key="5">
    <source>
        <dbReference type="ARBA" id="ARBA00022519"/>
    </source>
</evidence>
<dbReference type="RefSeq" id="WP_109678552.1">
    <property type="nucleotide sequence ID" value="NZ_CP086615.1"/>
</dbReference>
<evidence type="ECO:0000256" key="7">
    <source>
        <dbReference type="ARBA" id="ARBA00022927"/>
    </source>
</evidence>
<comment type="subcellular location">
    <subcellularLocation>
        <location evidence="1">Cell inner membrane</location>
        <topology evidence="1">Single-pass membrane protein</topology>
        <orientation evidence="1">Periplasmic side</orientation>
    </subcellularLocation>
</comment>
<evidence type="ECO:0000313" key="13">
    <source>
        <dbReference type="Proteomes" id="UP000245474"/>
    </source>
</evidence>
<evidence type="ECO:0000256" key="4">
    <source>
        <dbReference type="ARBA" id="ARBA00022475"/>
    </source>
</evidence>
<evidence type="ECO:0000256" key="3">
    <source>
        <dbReference type="ARBA" id="ARBA00022448"/>
    </source>
</evidence>
<comment type="caution">
    <text evidence="12">The sequence shown here is derived from an EMBL/GenBank/DDBJ whole genome shotgun (WGS) entry which is preliminary data.</text>
</comment>
<dbReference type="GO" id="GO:0015031">
    <property type="term" value="P:protein transport"/>
    <property type="evidence" value="ECO:0007669"/>
    <property type="project" value="UniProtKB-KW"/>
</dbReference>
<keyword evidence="3" id="KW-0813">Transport</keyword>
<evidence type="ECO:0000256" key="10">
    <source>
        <dbReference type="SAM" id="MobiDB-lite"/>
    </source>
</evidence>
<dbReference type="AlphaFoldDB" id="A0A2U2N2R3"/>
<feature type="compositionally biased region" description="Basic and acidic residues" evidence="10">
    <location>
        <begin position="37"/>
        <end position="48"/>
    </location>
</feature>
<keyword evidence="7" id="KW-0653">Protein transport</keyword>
<keyword evidence="8" id="KW-1133">Transmembrane helix</keyword>
<evidence type="ECO:0000256" key="6">
    <source>
        <dbReference type="ARBA" id="ARBA00022692"/>
    </source>
</evidence>
<keyword evidence="5" id="KW-0997">Cell inner membrane</keyword>
<reference evidence="12 13" key="1">
    <citation type="submission" date="2018-05" db="EMBL/GenBank/DDBJ databases">
        <title>Spiribacter halobius sp. nov., a moderately halophilic bacterium isolated from marine solar saltern.</title>
        <authorList>
            <person name="Zheng W.-S."/>
            <person name="Lu D.-C."/>
            <person name="Du Z.-J."/>
        </authorList>
    </citation>
    <scope>NUCLEOTIDE SEQUENCE [LARGE SCALE GENOMIC DNA]</scope>
    <source>
        <strain evidence="12 13">E85</strain>
    </source>
</reference>
<dbReference type="EMBL" id="QFFI01000012">
    <property type="protein sequence ID" value="PWG63274.1"/>
    <property type="molecule type" value="Genomic_DNA"/>
</dbReference>
<dbReference type="Proteomes" id="UP000245474">
    <property type="component" value="Unassembled WGS sequence"/>
</dbReference>
<dbReference type="InterPro" id="IPR051045">
    <property type="entry name" value="TonB-dependent_transducer"/>
</dbReference>
<dbReference type="PANTHER" id="PTHR33446">
    <property type="entry name" value="PROTEIN TONB-RELATED"/>
    <property type="match status" value="1"/>
</dbReference>
<dbReference type="Pfam" id="PF03544">
    <property type="entry name" value="TonB_C"/>
    <property type="match status" value="1"/>
</dbReference>
<evidence type="ECO:0000313" key="12">
    <source>
        <dbReference type="EMBL" id="PWG63274.1"/>
    </source>
</evidence>
<keyword evidence="9" id="KW-0472">Membrane</keyword>
<dbReference type="OrthoDB" id="6077935at2"/>
<sequence length="148" mass="16095">MPTEPAPPVAGDGITQRAALAATPEKRVTARGLSEGGSRRDSGEERAARQSAAETYLRQLREHLAEHREYPQEARAKGAEGTVILALVIGRGGEVLSARIDRSSGYADLDGEVHAMIHRASPLPPMPEALAQERLSLRIPVRFRLEDR</sequence>
<dbReference type="SUPFAM" id="SSF74653">
    <property type="entry name" value="TolA/TonB C-terminal domain"/>
    <property type="match status" value="1"/>
</dbReference>
<evidence type="ECO:0000256" key="9">
    <source>
        <dbReference type="ARBA" id="ARBA00023136"/>
    </source>
</evidence>
<dbReference type="Gene3D" id="3.30.1150.10">
    <property type="match status" value="1"/>
</dbReference>
<dbReference type="GO" id="GO:0055085">
    <property type="term" value="P:transmembrane transport"/>
    <property type="evidence" value="ECO:0007669"/>
    <property type="project" value="InterPro"/>
</dbReference>
<evidence type="ECO:0000259" key="11">
    <source>
        <dbReference type="PROSITE" id="PS52015"/>
    </source>
</evidence>
<evidence type="ECO:0000256" key="1">
    <source>
        <dbReference type="ARBA" id="ARBA00004383"/>
    </source>
</evidence>
<dbReference type="NCBIfam" id="TIGR01352">
    <property type="entry name" value="tonB_Cterm"/>
    <property type="match status" value="1"/>
</dbReference>
<accession>A0A2U2N2R3</accession>
<feature type="region of interest" description="Disordered" evidence="10">
    <location>
        <begin position="1"/>
        <end position="52"/>
    </location>
</feature>
<comment type="similarity">
    <text evidence="2">Belongs to the TonB family.</text>
</comment>
<keyword evidence="4" id="KW-1003">Cell membrane</keyword>
<evidence type="ECO:0000256" key="8">
    <source>
        <dbReference type="ARBA" id="ARBA00022989"/>
    </source>
</evidence>
<protein>
    <recommendedName>
        <fullName evidence="11">TonB C-terminal domain-containing protein</fullName>
    </recommendedName>
</protein>
<dbReference type="InterPro" id="IPR037682">
    <property type="entry name" value="TonB_C"/>
</dbReference>
<keyword evidence="13" id="KW-1185">Reference proteome</keyword>